<organism evidence="2 3">
    <name type="scientific">Triangularia setosa</name>
    <dbReference type="NCBI Taxonomy" id="2587417"/>
    <lineage>
        <taxon>Eukaryota</taxon>
        <taxon>Fungi</taxon>
        <taxon>Dikarya</taxon>
        <taxon>Ascomycota</taxon>
        <taxon>Pezizomycotina</taxon>
        <taxon>Sordariomycetes</taxon>
        <taxon>Sordariomycetidae</taxon>
        <taxon>Sordariales</taxon>
        <taxon>Podosporaceae</taxon>
        <taxon>Triangularia</taxon>
    </lineage>
</organism>
<keyword evidence="1" id="KW-0812">Transmembrane</keyword>
<feature type="transmembrane region" description="Helical" evidence="1">
    <location>
        <begin position="162"/>
        <end position="181"/>
    </location>
</feature>
<accession>A0AAN6W4X2</accession>
<evidence type="ECO:0000256" key="1">
    <source>
        <dbReference type="SAM" id="Phobius"/>
    </source>
</evidence>
<feature type="transmembrane region" description="Helical" evidence="1">
    <location>
        <begin position="504"/>
        <end position="524"/>
    </location>
</feature>
<gene>
    <name evidence="2" type="ORF">QBC36DRAFT_189827</name>
</gene>
<reference evidence="2" key="2">
    <citation type="submission" date="2023-05" db="EMBL/GenBank/DDBJ databases">
        <authorList>
            <consortium name="Lawrence Berkeley National Laboratory"/>
            <person name="Steindorff A."/>
            <person name="Hensen N."/>
            <person name="Bonometti L."/>
            <person name="Westerberg I."/>
            <person name="Brannstrom I.O."/>
            <person name="Guillou S."/>
            <person name="Cros-Aarteil S."/>
            <person name="Calhoun S."/>
            <person name="Haridas S."/>
            <person name="Kuo A."/>
            <person name="Mondo S."/>
            <person name="Pangilinan J."/>
            <person name="Riley R."/>
            <person name="Labutti K."/>
            <person name="Andreopoulos B."/>
            <person name="Lipzen A."/>
            <person name="Chen C."/>
            <person name="Yanf M."/>
            <person name="Daum C."/>
            <person name="Ng V."/>
            <person name="Clum A."/>
            <person name="Ohm R."/>
            <person name="Martin F."/>
            <person name="Silar P."/>
            <person name="Natvig D."/>
            <person name="Lalanne C."/>
            <person name="Gautier V."/>
            <person name="Ament-Velasquez S.L."/>
            <person name="Kruys A."/>
            <person name="Hutchinson M.I."/>
            <person name="Powell A.J."/>
            <person name="Barry K."/>
            <person name="Miller A.N."/>
            <person name="Grigoriev I.V."/>
            <person name="Debuchy R."/>
            <person name="Gladieux P."/>
            <person name="Thoren M.H."/>
            <person name="Johannesson H."/>
        </authorList>
    </citation>
    <scope>NUCLEOTIDE SEQUENCE</scope>
    <source>
        <strain evidence="2">CBS 892.96</strain>
    </source>
</reference>
<dbReference type="Proteomes" id="UP001302321">
    <property type="component" value="Unassembled WGS sequence"/>
</dbReference>
<sequence length="527" mass="60121">MESQHHARLENLEWVQIAFWILVGIWFAMLPTMSIALGVWGALPVLGSACKPDGTFSPFSDDYTWWSRPSFFDITLKAKPMSFAEVKVIDLAWDLIIGRAGQALLAWVSWKAFTSYVAVMIQKRPTTYAAYYTTFIKQETSLATIYRLIGELGPRNILDSKVVMVFVVFTLNFILAFPTMASAMTGYSASTEAFVQNTNNKDYIKYSSFELLEYVIHDGDRIGLWKDYHMSYRAPEAIDVREYGFFGRLNSNTTWGNWDERLIAPALNIAAFYLPPVVGVPVGDSGIVVAYGYDWQDPLTKDYPFRNKSKTTFASGNRTFTLDYILEHGSCQPISDKYQWGFSYLQLYIVINVLLLWSTGIYLLWLKAQLNLPLVQYDQVPEEWECVLHMSHELQKQLERSGVKSVNKLTHLQLKDHVTAHLQGGQISFGAEIETDMIIILRIGVWKWLRINRLWVCAFALQVLSVVASIFLHLLWRASPTLLGLTYVACFVVYLLLLIRKTKLLILILPLVWLGIGIEVLRLVSLG</sequence>
<keyword evidence="1" id="KW-1133">Transmembrane helix</keyword>
<feature type="transmembrane region" description="Helical" evidence="1">
    <location>
        <begin position="482"/>
        <end position="499"/>
    </location>
</feature>
<protein>
    <submittedName>
        <fullName evidence="2">Uncharacterized protein</fullName>
    </submittedName>
</protein>
<proteinExistence type="predicted"/>
<keyword evidence="1" id="KW-0472">Membrane</keyword>
<feature type="transmembrane region" description="Helical" evidence="1">
    <location>
        <begin position="345"/>
        <end position="366"/>
    </location>
</feature>
<comment type="caution">
    <text evidence="2">The sequence shown here is derived from an EMBL/GenBank/DDBJ whole genome shotgun (WGS) entry which is preliminary data.</text>
</comment>
<reference evidence="2" key="1">
    <citation type="journal article" date="2023" name="Mol. Phylogenet. Evol.">
        <title>Genome-scale phylogeny and comparative genomics of the fungal order Sordariales.</title>
        <authorList>
            <person name="Hensen N."/>
            <person name="Bonometti L."/>
            <person name="Westerberg I."/>
            <person name="Brannstrom I.O."/>
            <person name="Guillou S."/>
            <person name="Cros-Aarteil S."/>
            <person name="Calhoun S."/>
            <person name="Haridas S."/>
            <person name="Kuo A."/>
            <person name="Mondo S."/>
            <person name="Pangilinan J."/>
            <person name="Riley R."/>
            <person name="LaButti K."/>
            <person name="Andreopoulos B."/>
            <person name="Lipzen A."/>
            <person name="Chen C."/>
            <person name="Yan M."/>
            <person name="Daum C."/>
            <person name="Ng V."/>
            <person name="Clum A."/>
            <person name="Steindorff A."/>
            <person name="Ohm R.A."/>
            <person name="Martin F."/>
            <person name="Silar P."/>
            <person name="Natvig D.O."/>
            <person name="Lalanne C."/>
            <person name="Gautier V."/>
            <person name="Ament-Velasquez S.L."/>
            <person name="Kruys A."/>
            <person name="Hutchinson M.I."/>
            <person name="Powell A.J."/>
            <person name="Barry K."/>
            <person name="Miller A.N."/>
            <person name="Grigoriev I.V."/>
            <person name="Debuchy R."/>
            <person name="Gladieux P."/>
            <person name="Hiltunen Thoren M."/>
            <person name="Johannesson H."/>
        </authorList>
    </citation>
    <scope>NUCLEOTIDE SEQUENCE</scope>
    <source>
        <strain evidence="2">CBS 892.96</strain>
    </source>
</reference>
<dbReference type="EMBL" id="MU866233">
    <property type="protein sequence ID" value="KAK4175469.1"/>
    <property type="molecule type" value="Genomic_DNA"/>
</dbReference>
<dbReference type="AlphaFoldDB" id="A0AAN6W4X2"/>
<evidence type="ECO:0000313" key="2">
    <source>
        <dbReference type="EMBL" id="KAK4175469.1"/>
    </source>
</evidence>
<evidence type="ECO:0000313" key="3">
    <source>
        <dbReference type="Proteomes" id="UP001302321"/>
    </source>
</evidence>
<name>A0AAN6W4X2_9PEZI</name>
<keyword evidence="3" id="KW-1185">Reference proteome</keyword>
<feature type="transmembrane region" description="Helical" evidence="1">
    <location>
        <begin position="454"/>
        <end position="476"/>
    </location>
</feature>
<feature type="transmembrane region" description="Helical" evidence="1">
    <location>
        <begin position="17"/>
        <end position="43"/>
    </location>
</feature>